<feature type="region of interest" description="Disordered" evidence="1">
    <location>
        <begin position="99"/>
        <end position="118"/>
    </location>
</feature>
<sequence length="786" mass="84691">MSSLQIAYLNDVELAALIRSQVPGPIGSKASEFIAIMKVSGHVFKELTQGDLDVLSEHDPEITRTYLQLQGKSPCQRHYSLHSVYPTLDFTSHRNARSSLSATAKGENSNAANRSIRSRLSSPQFALDQLDRPTLEDHPGDTLCDHKSLLEPTQTIQSTNEPTGAQLEAVVSSLIPESDETSSREVLFGSSVLDPVKNGDFTCYSSSISCSNGDELQNAIPLHKITPNRANFSGTSPSDQRTDYIPDDMLSQGDGPFSEPSATSTVLLPQEHKKGFTDLEFSPTSELSDPEYTSPLLGPCGVTDINGADLAAGNHLLQHEAALTGHPSISSGPAHQTPPNIADDVYNVVDSVMSTKALPQFPAYDSIHLSTGRPLSRRSLTPTWENTLCSPDVAPEDLEGALDIADSDSEASFGLTALLRLPSPALSGLNLWDIRSESASVYEAPALEDDGINGEISLETLRSMGSGDSALSRHTSVLALDSDCGGDKVTYAEKSPVSQGDGVAQSLDQPRSRFSDSEQENVSPPFLLSPLPRAPSLSSTLENDSRFSPIATFGPPPFPEHVFGQAHVTGQVDVNSSPGINHRHMASNELGSHFSLSRQGQLNCATNLSLSLDGSHESSECANNGFDVFAYSPLHLDIPESSLSDELSTISPLFSPGEFERDYVKHYAGIRPSQCESGDRGRTITRIDAQRTLWPTNPGYHEPPISRRDVTPGLEPLTSEVGVKSNVEESREAAITAAHDIAAGTSSQIEFTPRSWWGRLKEAIFFNDAEVVWTHDPPPAEEQASD</sequence>
<keyword evidence="3" id="KW-1185">Reference proteome</keyword>
<feature type="compositionally biased region" description="Low complexity" evidence="1">
    <location>
        <begin position="523"/>
        <end position="541"/>
    </location>
</feature>
<gene>
    <name evidence="2" type="ORF">D9615_005765</name>
</gene>
<organism evidence="2 3">
    <name type="scientific">Tricholomella constricta</name>
    <dbReference type="NCBI Taxonomy" id="117010"/>
    <lineage>
        <taxon>Eukaryota</taxon>
        <taxon>Fungi</taxon>
        <taxon>Dikarya</taxon>
        <taxon>Basidiomycota</taxon>
        <taxon>Agaricomycotina</taxon>
        <taxon>Agaricomycetes</taxon>
        <taxon>Agaricomycetidae</taxon>
        <taxon>Agaricales</taxon>
        <taxon>Tricholomatineae</taxon>
        <taxon>Lyophyllaceae</taxon>
        <taxon>Tricholomella</taxon>
    </lineage>
</organism>
<dbReference type="EMBL" id="JAACJP010000015">
    <property type="protein sequence ID" value="KAF5379836.1"/>
    <property type="molecule type" value="Genomic_DNA"/>
</dbReference>
<accession>A0A8H5M3Y8</accession>
<dbReference type="Proteomes" id="UP000565441">
    <property type="component" value="Unassembled WGS sequence"/>
</dbReference>
<name>A0A8H5M3Y8_9AGAR</name>
<dbReference type="OrthoDB" id="10680291at2759"/>
<feature type="region of interest" description="Disordered" evidence="1">
    <location>
        <begin position="490"/>
        <end position="542"/>
    </location>
</feature>
<proteinExistence type="predicted"/>
<protein>
    <submittedName>
        <fullName evidence="2">Uncharacterized protein</fullName>
    </submittedName>
</protein>
<evidence type="ECO:0000313" key="2">
    <source>
        <dbReference type="EMBL" id="KAF5379836.1"/>
    </source>
</evidence>
<evidence type="ECO:0000313" key="3">
    <source>
        <dbReference type="Proteomes" id="UP000565441"/>
    </source>
</evidence>
<dbReference type="AlphaFoldDB" id="A0A8H5M3Y8"/>
<reference evidence="2 3" key="1">
    <citation type="journal article" date="2020" name="ISME J.">
        <title>Uncovering the hidden diversity of litter-decomposition mechanisms in mushroom-forming fungi.</title>
        <authorList>
            <person name="Floudas D."/>
            <person name="Bentzer J."/>
            <person name="Ahren D."/>
            <person name="Johansson T."/>
            <person name="Persson P."/>
            <person name="Tunlid A."/>
        </authorList>
    </citation>
    <scope>NUCLEOTIDE SEQUENCE [LARGE SCALE GENOMIC DNA]</scope>
    <source>
        <strain evidence="2 3">CBS 661.87</strain>
    </source>
</reference>
<evidence type="ECO:0000256" key="1">
    <source>
        <dbReference type="SAM" id="MobiDB-lite"/>
    </source>
</evidence>
<comment type="caution">
    <text evidence="2">The sequence shown here is derived from an EMBL/GenBank/DDBJ whole genome shotgun (WGS) entry which is preliminary data.</text>
</comment>